<keyword evidence="1" id="KW-0808">Transferase</keyword>
<keyword evidence="5" id="KW-1185">Reference proteome</keyword>
<organism evidence="4 5">
    <name type="scientific">Fictibacillus aquaticus</name>
    <dbReference type="NCBI Taxonomy" id="2021314"/>
    <lineage>
        <taxon>Bacteria</taxon>
        <taxon>Bacillati</taxon>
        <taxon>Bacillota</taxon>
        <taxon>Bacilli</taxon>
        <taxon>Bacillales</taxon>
        <taxon>Fictibacillaceae</taxon>
        <taxon>Fictibacillus</taxon>
    </lineage>
</organism>
<dbReference type="OrthoDB" id="7163760at2"/>
<evidence type="ECO:0000313" key="5">
    <source>
        <dbReference type="Proteomes" id="UP000215059"/>
    </source>
</evidence>
<dbReference type="InterPro" id="IPR016181">
    <property type="entry name" value="Acyl_CoA_acyltransferase"/>
</dbReference>
<dbReference type="Pfam" id="PF00583">
    <property type="entry name" value="Acetyltransf_1"/>
    <property type="match status" value="2"/>
</dbReference>
<dbReference type="EMBL" id="NOII01000001">
    <property type="protein sequence ID" value="OYD59438.1"/>
    <property type="molecule type" value="Genomic_DNA"/>
</dbReference>
<evidence type="ECO:0000313" key="4">
    <source>
        <dbReference type="EMBL" id="OYD59438.1"/>
    </source>
</evidence>
<dbReference type="CDD" id="cd04301">
    <property type="entry name" value="NAT_SF"/>
    <property type="match status" value="2"/>
</dbReference>
<dbReference type="Proteomes" id="UP000215059">
    <property type="component" value="Unassembled WGS sequence"/>
</dbReference>
<keyword evidence="2" id="KW-0012">Acyltransferase</keyword>
<evidence type="ECO:0000256" key="1">
    <source>
        <dbReference type="ARBA" id="ARBA00022679"/>
    </source>
</evidence>
<sequence length="293" mass="33152">MNALQGIVKRSQLTKQELDDIKVLEDICSNYENITLKLNWSMLRDNKRDSENHIFYYENNVLVGFLGLYYFGRDEIEASGMVHPEYRRRGIYKQLVQTAKEECSSRSISCLILICPGNSASGHAFCKNVGSDYSFTEYYMERNDNTLMDIPAVSGLGIRQAMKEDLDAIARLNQNGFDMALEDAANFASSSLLKGDTLIAELNGTAIGKLNLRDTDNHAFIYGFVVAKEFRGKGYGRNILMNAVVYSQEKMNRLHQSLEVAATNDRALGLYKSCGFVEKSKIDYYELKKGVHF</sequence>
<dbReference type="PANTHER" id="PTHR43420">
    <property type="entry name" value="ACETYLTRANSFERASE"/>
    <property type="match status" value="1"/>
</dbReference>
<protein>
    <recommendedName>
        <fullName evidence="3">N-acetyltransferase domain-containing protein</fullName>
    </recommendedName>
</protein>
<comment type="caution">
    <text evidence="4">The sequence shown here is derived from an EMBL/GenBank/DDBJ whole genome shotgun (WGS) entry which is preliminary data.</text>
</comment>
<gene>
    <name evidence="4" type="ORF">CGZ90_05995</name>
</gene>
<dbReference type="InterPro" id="IPR050680">
    <property type="entry name" value="YpeA/RimI_acetyltransf"/>
</dbReference>
<proteinExistence type="predicted"/>
<dbReference type="AlphaFoldDB" id="A0A235FDK7"/>
<feature type="domain" description="N-acetyltransferase" evidence="3">
    <location>
        <begin position="156"/>
        <end position="293"/>
    </location>
</feature>
<dbReference type="SUPFAM" id="SSF55729">
    <property type="entry name" value="Acyl-CoA N-acyltransferases (Nat)"/>
    <property type="match status" value="2"/>
</dbReference>
<evidence type="ECO:0000256" key="2">
    <source>
        <dbReference type="ARBA" id="ARBA00023315"/>
    </source>
</evidence>
<dbReference type="RefSeq" id="WP_094251399.1">
    <property type="nucleotide sequence ID" value="NZ_JBHLXL010000001.1"/>
</dbReference>
<name>A0A235FDK7_9BACL</name>
<feature type="domain" description="N-acetyltransferase" evidence="3">
    <location>
        <begin position="8"/>
        <end position="145"/>
    </location>
</feature>
<dbReference type="Gene3D" id="3.40.630.30">
    <property type="match status" value="2"/>
</dbReference>
<dbReference type="PROSITE" id="PS51186">
    <property type="entry name" value="GNAT"/>
    <property type="match status" value="2"/>
</dbReference>
<dbReference type="GO" id="GO:0016747">
    <property type="term" value="F:acyltransferase activity, transferring groups other than amino-acyl groups"/>
    <property type="evidence" value="ECO:0007669"/>
    <property type="project" value="InterPro"/>
</dbReference>
<reference evidence="4 5" key="1">
    <citation type="submission" date="2017-07" db="EMBL/GenBank/DDBJ databases">
        <title>Fictibacillus sp. nov. GDSW-R2A3 Genome sequencing and assembly.</title>
        <authorList>
            <person name="Mayilraj S."/>
        </authorList>
    </citation>
    <scope>NUCLEOTIDE SEQUENCE [LARGE SCALE GENOMIC DNA]</scope>
    <source>
        <strain evidence="4 5">GDSW-R2A3</strain>
    </source>
</reference>
<evidence type="ECO:0000259" key="3">
    <source>
        <dbReference type="PROSITE" id="PS51186"/>
    </source>
</evidence>
<dbReference type="InterPro" id="IPR000182">
    <property type="entry name" value="GNAT_dom"/>
</dbReference>
<accession>A0A235FDK7</accession>